<name>A0ABQ0G8V4_9PEZI</name>
<feature type="region of interest" description="Disordered" evidence="1">
    <location>
        <begin position="258"/>
        <end position="293"/>
    </location>
</feature>
<evidence type="ECO:0000313" key="3">
    <source>
        <dbReference type="EMBL" id="GAB1314203.1"/>
    </source>
</evidence>
<feature type="compositionally biased region" description="Basic residues" evidence="1">
    <location>
        <begin position="962"/>
        <end position="983"/>
    </location>
</feature>
<feature type="compositionally biased region" description="Polar residues" evidence="1">
    <location>
        <begin position="834"/>
        <end position="843"/>
    </location>
</feature>
<feature type="compositionally biased region" description="Gly residues" evidence="1">
    <location>
        <begin position="887"/>
        <end position="900"/>
    </location>
</feature>
<dbReference type="RefSeq" id="XP_070915934.1">
    <property type="nucleotide sequence ID" value="XM_071059833.1"/>
</dbReference>
<dbReference type="EMBL" id="BAAFSV010000002">
    <property type="protein sequence ID" value="GAB1314203.1"/>
    <property type="molecule type" value="Genomic_DNA"/>
</dbReference>
<feature type="compositionally biased region" description="Polar residues" evidence="1">
    <location>
        <begin position="513"/>
        <end position="552"/>
    </location>
</feature>
<evidence type="ECO:0000256" key="1">
    <source>
        <dbReference type="SAM" id="MobiDB-lite"/>
    </source>
</evidence>
<feature type="region of interest" description="Disordered" evidence="1">
    <location>
        <begin position="165"/>
        <end position="185"/>
    </location>
</feature>
<keyword evidence="2" id="KW-0812">Transmembrane</keyword>
<feature type="compositionally biased region" description="Polar residues" evidence="1">
    <location>
        <begin position="353"/>
        <end position="362"/>
    </location>
</feature>
<evidence type="ECO:0000313" key="4">
    <source>
        <dbReference type="Proteomes" id="UP001628179"/>
    </source>
</evidence>
<feature type="region of interest" description="Disordered" evidence="1">
    <location>
        <begin position="834"/>
        <end position="912"/>
    </location>
</feature>
<feature type="region of interest" description="Disordered" evidence="1">
    <location>
        <begin position="68"/>
        <end position="100"/>
    </location>
</feature>
<keyword evidence="2" id="KW-1133">Transmembrane helix</keyword>
<feature type="compositionally biased region" description="Polar residues" evidence="1">
    <location>
        <begin position="310"/>
        <end position="323"/>
    </location>
</feature>
<feature type="region of interest" description="Disordered" evidence="1">
    <location>
        <begin position="943"/>
        <end position="983"/>
    </location>
</feature>
<feature type="compositionally biased region" description="Low complexity" evidence="1">
    <location>
        <begin position="800"/>
        <end position="809"/>
    </location>
</feature>
<evidence type="ECO:0000256" key="2">
    <source>
        <dbReference type="SAM" id="Phobius"/>
    </source>
</evidence>
<feature type="compositionally biased region" description="Low complexity" evidence="1">
    <location>
        <begin position="679"/>
        <end position="696"/>
    </location>
</feature>
<gene>
    <name evidence="3" type="ORF">MFIFM68171_04413</name>
</gene>
<keyword evidence="2" id="KW-0472">Membrane</keyword>
<dbReference type="GeneID" id="98175156"/>
<sequence>MVSPSHSPTPSSHSKELVRSLPNLVGVVLPCTLVFLVGIGLFILWLLRRRAARRRAVLNGEAIISSDGSRSSEEARGARRKLRKVGSATTWPAPRLQQDDDDAVPLRHKSLPVIPRAFTGNFSRSQSCKWPSPSATSEIKTCRKKPSWIDEDALHGPKVSGYRAAPERKTMTRGSWPSRNRAPTLPRLHHTIHGYPVAERRVDEALMSGGIQAGPDYGQLRTFVRVLPEPPKPALVADKDRRIVRPSVSMGHVCASDSSRIPQLVPSRVGGSVQSLPRTPSRPRVRHQSADPTLTEILRSTEERLLEGSVSGTIRSNRLTASPTKVPGPRESATKASLLRTPSPKKTGRKRQNSVQSASSETDSLRGEECTVSHGSFGPTSPSRNQRKQEAGRQPSQAQSVRSSISSELSTLYSEDEMPEEVKRAIIPLAGFVVQPQRAANVRPPTMDDPFVSMPLPPSASRTSVAQGWPAKQYRAQDLFRESLERSGYLRRMAPGQPAAQPYQGLILAPQPLTYSTNPGSLPVSPGSSRRSSMTIPSTMQPYLGYYTSSRASEPPPSPTRQSPSTRSPNGTLFLRLTKTSTLSTIPSLPPPPAPEYLAALRERRRRTMSPAKTVQAPRDSMRRSATLLLPSTERPSPSNRRVSIVLPLKQHKSPQKQQQKDQNRHSTSSTIYPQDVNPSSAPSAPPITTAATTRTPAAAAATDLNLANFHANSQLGFPYPAPLTLSRGKSSSHSPSNLALVSLSIANTHTNTNINTDENRNRNSHSDNDNGNDKASDNQASDSDSDNDNDNDVPLPRSAAGAAGAAGAETATITLASAIASLRRMNSGISNVSSLHSMSDRNPTPAPSTANATTTTTTTATGGGGVAAMPERGGAMGRGNESPGIGPAGVRGGGDGGGNDSIATSPGAKRKSITVGTRNYFILGGGGSPGAQRKKCSKRVSWVAGGGGGGGSTGSAESPSKRRRPGGMMHPHPHPHPHPYRHHRRTASTVLRMPSSGVFGIAAREETEGKENDNINDGNWVDGFKMARGEFTFEVDDNNNNRSRLGLRDGSGGNIQAPQQQQQLQRMAIAWKTVDWNGSDTAGLQERCGDSPSKGSLKSVESLGLYDRQGFLIASSPVKGASPGLRV</sequence>
<feature type="compositionally biased region" description="Low complexity" evidence="1">
    <location>
        <begin position="560"/>
        <end position="569"/>
    </location>
</feature>
<comment type="caution">
    <text evidence="3">The sequence shown here is derived from an EMBL/GenBank/DDBJ whole genome shotgun (WGS) entry which is preliminary data.</text>
</comment>
<feature type="compositionally biased region" description="Gly residues" evidence="1">
    <location>
        <begin position="945"/>
        <end position="954"/>
    </location>
</feature>
<feature type="region of interest" description="Disordered" evidence="1">
    <location>
        <begin position="308"/>
        <end position="417"/>
    </location>
</feature>
<feature type="region of interest" description="Disordered" evidence="1">
    <location>
        <begin position="606"/>
        <end position="696"/>
    </location>
</feature>
<feature type="compositionally biased region" description="Low complexity" evidence="1">
    <location>
        <begin position="396"/>
        <end position="413"/>
    </location>
</feature>
<feature type="transmembrane region" description="Helical" evidence="2">
    <location>
        <begin position="24"/>
        <end position="47"/>
    </location>
</feature>
<feature type="region of interest" description="Disordered" evidence="1">
    <location>
        <begin position="752"/>
        <end position="809"/>
    </location>
</feature>
<proteinExistence type="predicted"/>
<accession>A0ABQ0G8V4</accession>
<feature type="compositionally biased region" description="Basic and acidic residues" evidence="1">
    <location>
        <begin position="758"/>
        <end position="777"/>
    </location>
</feature>
<feature type="region of interest" description="Disordered" evidence="1">
    <location>
        <begin position="511"/>
        <end position="572"/>
    </location>
</feature>
<organism evidence="3 4">
    <name type="scientific">Madurella fahalii</name>
    <dbReference type="NCBI Taxonomy" id="1157608"/>
    <lineage>
        <taxon>Eukaryota</taxon>
        <taxon>Fungi</taxon>
        <taxon>Dikarya</taxon>
        <taxon>Ascomycota</taxon>
        <taxon>Pezizomycotina</taxon>
        <taxon>Sordariomycetes</taxon>
        <taxon>Sordariomycetidae</taxon>
        <taxon>Sordariales</taxon>
        <taxon>Sordariales incertae sedis</taxon>
        <taxon>Madurella</taxon>
    </lineage>
</organism>
<dbReference type="Proteomes" id="UP001628179">
    <property type="component" value="Unassembled WGS sequence"/>
</dbReference>
<feature type="compositionally biased region" description="Low complexity" evidence="1">
    <location>
        <begin position="848"/>
        <end position="861"/>
    </location>
</feature>
<reference evidence="3 4" key="1">
    <citation type="submission" date="2024-09" db="EMBL/GenBank/DDBJ databases">
        <title>Itraconazole resistance in Madurella fahalii resulting from another homologue of gene encoding cytochrome P450 14-alpha sterol demethylase (CYP51).</title>
        <authorList>
            <person name="Yoshioka I."/>
            <person name="Fahal A.H."/>
            <person name="Kaneko S."/>
            <person name="Yaguchi T."/>
        </authorList>
    </citation>
    <scope>NUCLEOTIDE SEQUENCE [LARGE SCALE GENOMIC DNA]</scope>
    <source>
        <strain evidence="3 4">IFM 68171</strain>
    </source>
</reference>
<keyword evidence="4" id="KW-1185">Reference proteome</keyword>
<protein>
    <submittedName>
        <fullName evidence="3">Uncharacterized protein</fullName>
    </submittedName>
</protein>